<keyword evidence="2" id="KW-1185">Reference proteome</keyword>
<sequence>MLVGTNFIRELINNVKAKSSARGELTYCAASDLVDGSEPALLDRKHLLGLNVADFSSEGALPGLIPLYVGMPVILRNRNISTELGITNGSQGIVRYIFTKPCASGYSVARCVIVEFGDSSVQIPGLPPCHFPLSPTTWKFTTTLTDSTGGKRNAHVSRSQLNLQPAFAITGHAAQGKTLPQVLANLHEGGFA</sequence>
<reference evidence="1" key="2">
    <citation type="submission" date="2020-11" db="EMBL/GenBank/DDBJ databases">
        <authorList>
            <consortium name="DOE Joint Genome Institute"/>
            <person name="Kuo A."/>
            <person name="Miyauchi S."/>
            <person name="Kiss E."/>
            <person name="Drula E."/>
            <person name="Kohler A."/>
            <person name="Sanchez-Garcia M."/>
            <person name="Andreopoulos B."/>
            <person name="Barry K.W."/>
            <person name="Bonito G."/>
            <person name="Buee M."/>
            <person name="Carver A."/>
            <person name="Chen C."/>
            <person name="Cichocki N."/>
            <person name="Clum A."/>
            <person name="Culley D."/>
            <person name="Crous P.W."/>
            <person name="Fauchery L."/>
            <person name="Girlanda M."/>
            <person name="Hayes R."/>
            <person name="Keri Z."/>
            <person name="Labutti K."/>
            <person name="Lipzen A."/>
            <person name="Lombard V."/>
            <person name="Magnuson J."/>
            <person name="Maillard F."/>
            <person name="Morin E."/>
            <person name="Murat C."/>
            <person name="Nolan M."/>
            <person name="Ohm R."/>
            <person name="Pangilinan J."/>
            <person name="Pereira M."/>
            <person name="Perotto S."/>
            <person name="Peter M."/>
            <person name="Riley R."/>
            <person name="Sitrit Y."/>
            <person name="Stielow B."/>
            <person name="Szollosi G."/>
            <person name="Zifcakova L."/>
            <person name="Stursova M."/>
            <person name="Spatafora J.W."/>
            <person name="Tedersoo L."/>
            <person name="Vaario L.-M."/>
            <person name="Yamada A."/>
            <person name="Yan M."/>
            <person name="Wang P."/>
            <person name="Xu J."/>
            <person name="Bruns T."/>
            <person name="Baldrian P."/>
            <person name="Vilgalys R."/>
            <person name="Henrissat B."/>
            <person name="Grigoriev I.V."/>
            <person name="Hibbett D."/>
            <person name="Nagy L.G."/>
            <person name="Martin F.M."/>
        </authorList>
    </citation>
    <scope>NUCLEOTIDE SEQUENCE</scope>
    <source>
        <strain evidence="1">UH-Tt-Lm1</strain>
    </source>
</reference>
<dbReference type="EMBL" id="WIUZ02000025">
    <property type="protein sequence ID" value="KAF9777998.1"/>
    <property type="molecule type" value="Genomic_DNA"/>
</dbReference>
<proteinExistence type="predicted"/>
<dbReference type="InterPro" id="IPR027417">
    <property type="entry name" value="P-loop_NTPase"/>
</dbReference>
<gene>
    <name evidence="1" type="ORF">BJ322DRAFT_1015116</name>
</gene>
<feature type="non-terminal residue" evidence="1">
    <location>
        <position position="192"/>
    </location>
</feature>
<protein>
    <recommendedName>
        <fullName evidence="3">ATP-dependent DNA helicase</fullName>
    </recommendedName>
</protein>
<dbReference type="Proteomes" id="UP000736335">
    <property type="component" value="Unassembled WGS sequence"/>
</dbReference>
<accession>A0A9P6H2B4</accession>
<dbReference type="OrthoDB" id="432234at2759"/>
<dbReference type="AlphaFoldDB" id="A0A9P6H2B4"/>
<reference evidence="1" key="1">
    <citation type="journal article" date="2020" name="Nat. Commun.">
        <title>Large-scale genome sequencing of mycorrhizal fungi provides insights into the early evolution of symbiotic traits.</title>
        <authorList>
            <person name="Miyauchi S."/>
            <person name="Kiss E."/>
            <person name="Kuo A."/>
            <person name="Drula E."/>
            <person name="Kohler A."/>
            <person name="Sanchez-Garcia M."/>
            <person name="Morin E."/>
            <person name="Andreopoulos B."/>
            <person name="Barry K.W."/>
            <person name="Bonito G."/>
            <person name="Buee M."/>
            <person name="Carver A."/>
            <person name="Chen C."/>
            <person name="Cichocki N."/>
            <person name="Clum A."/>
            <person name="Culley D."/>
            <person name="Crous P.W."/>
            <person name="Fauchery L."/>
            <person name="Girlanda M."/>
            <person name="Hayes R.D."/>
            <person name="Keri Z."/>
            <person name="LaButti K."/>
            <person name="Lipzen A."/>
            <person name="Lombard V."/>
            <person name="Magnuson J."/>
            <person name="Maillard F."/>
            <person name="Murat C."/>
            <person name="Nolan M."/>
            <person name="Ohm R.A."/>
            <person name="Pangilinan J."/>
            <person name="Pereira M.F."/>
            <person name="Perotto S."/>
            <person name="Peter M."/>
            <person name="Pfister S."/>
            <person name="Riley R."/>
            <person name="Sitrit Y."/>
            <person name="Stielow J.B."/>
            <person name="Szollosi G."/>
            <person name="Zifcakova L."/>
            <person name="Stursova M."/>
            <person name="Spatafora J.W."/>
            <person name="Tedersoo L."/>
            <person name="Vaario L.M."/>
            <person name="Yamada A."/>
            <person name="Yan M."/>
            <person name="Wang P."/>
            <person name="Xu J."/>
            <person name="Bruns T."/>
            <person name="Baldrian P."/>
            <person name="Vilgalys R."/>
            <person name="Dunand C."/>
            <person name="Henrissat B."/>
            <person name="Grigoriev I.V."/>
            <person name="Hibbett D."/>
            <person name="Nagy L.G."/>
            <person name="Martin F.M."/>
        </authorList>
    </citation>
    <scope>NUCLEOTIDE SEQUENCE</scope>
    <source>
        <strain evidence="1">UH-Tt-Lm1</strain>
    </source>
</reference>
<comment type="caution">
    <text evidence="1">The sequence shown here is derived from an EMBL/GenBank/DDBJ whole genome shotgun (WGS) entry which is preliminary data.</text>
</comment>
<organism evidence="1 2">
    <name type="scientific">Thelephora terrestris</name>
    <dbReference type="NCBI Taxonomy" id="56493"/>
    <lineage>
        <taxon>Eukaryota</taxon>
        <taxon>Fungi</taxon>
        <taxon>Dikarya</taxon>
        <taxon>Basidiomycota</taxon>
        <taxon>Agaricomycotina</taxon>
        <taxon>Agaricomycetes</taxon>
        <taxon>Thelephorales</taxon>
        <taxon>Thelephoraceae</taxon>
        <taxon>Thelephora</taxon>
    </lineage>
</organism>
<evidence type="ECO:0000313" key="2">
    <source>
        <dbReference type="Proteomes" id="UP000736335"/>
    </source>
</evidence>
<dbReference type="SUPFAM" id="SSF52540">
    <property type="entry name" value="P-loop containing nucleoside triphosphate hydrolases"/>
    <property type="match status" value="1"/>
</dbReference>
<name>A0A9P6H2B4_9AGAM</name>
<evidence type="ECO:0008006" key="3">
    <source>
        <dbReference type="Google" id="ProtNLM"/>
    </source>
</evidence>
<evidence type="ECO:0000313" key="1">
    <source>
        <dbReference type="EMBL" id="KAF9777998.1"/>
    </source>
</evidence>